<gene>
    <name evidence="1" type="ORF">STARVERO_03751</name>
</gene>
<keyword evidence="2" id="KW-1185">Reference proteome</keyword>
<dbReference type="EMBL" id="CACSAS010000001">
    <property type="protein sequence ID" value="CAA0109633.1"/>
    <property type="molecule type" value="Genomic_DNA"/>
</dbReference>
<dbReference type="AlphaFoldDB" id="A0A5S9PWZ0"/>
<organism evidence="1 2">
    <name type="scientific">Starkeya nomas</name>
    <dbReference type="NCBI Taxonomy" id="2666134"/>
    <lineage>
        <taxon>Bacteria</taxon>
        <taxon>Pseudomonadati</taxon>
        <taxon>Pseudomonadota</taxon>
        <taxon>Alphaproteobacteria</taxon>
        <taxon>Hyphomicrobiales</taxon>
        <taxon>Xanthobacteraceae</taxon>
        <taxon>Starkeya</taxon>
    </lineage>
</organism>
<dbReference type="Proteomes" id="UP000433050">
    <property type="component" value="Unassembled WGS sequence"/>
</dbReference>
<evidence type="ECO:0000313" key="2">
    <source>
        <dbReference type="Proteomes" id="UP000433050"/>
    </source>
</evidence>
<proteinExistence type="predicted"/>
<name>A0A5S9PWZ0_9HYPH</name>
<accession>A0A5S9PWZ0</accession>
<dbReference type="RefSeq" id="WP_144341267.1">
    <property type="nucleotide sequence ID" value="NZ_CACSAS010000001.1"/>
</dbReference>
<protein>
    <submittedName>
        <fullName evidence="1">Uncharacterized protein</fullName>
    </submittedName>
</protein>
<sequence>MTGPKLECYALHDPSPQLVAAAADRDWMDATNQHFAYRCTPLSIANASGWEVLNPVGFSATWTGWNGKQDVILRPHEAGVNLRHTGLFFGHGILSFHPGYLFRTDPDWTMWVRGSPNRLKDGIQPLDGIVETGWLPFTFTMNWKFTRPCTVHFEKGEPFCFITLVPAVTIESVQPVIHRIAENAELNREYKSWTSERTKFSAAIDLGDPLANEQKWQKNYLVGRSPSGNSVAGDNHRVKRNLKAPIWADKPPASED</sequence>
<dbReference type="InterPro" id="IPR045709">
    <property type="entry name" value="DUF6065"/>
</dbReference>
<reference evidence="1 2" key="1">
    <citation type="submission" date="2019-12" db="EMBL/GenBank/DDBJ databases">
        <authorList>
            <person name="Reyes-Prieto M."/>
        </authorList>
    </citation>
    <scope>NUCLEOTIDE SEQUENCE [LARGE SCALE GENOMIC DNA]</scope>
    <source>
        <strain evidence="1">HF14-78462</strain>
    </source>
</reference>
<evidence type="ECO:0000313" key="1">
    <source>
        <dbReference type="EMBL" id="CAA0109633.1"/>
    </source>
</evidence>
<dbReference type="Pfam" id="PF19541">
    <property type="entry name" value="DUF6065"/>
    <property type="match status" value="1"/>
</dbReference>